<dbReference type="Proteomes" id="UP001622594">
    <property type="component" value="Chromosome"/>
</dbReference>
<proteinExistence type="predicted"/>
<keyword evidence="2" id="KW-1185">Reference proteome</keyword>
<evidence type="ECO:0000313" key="1">
    <source>
        <dbReference type="EMBL" id="WTR74835.1"/>
    </source>
</evidence>
<gene>
    <name evidence="1" type="ORF">OG814_38975</name>
</gene>
<evidence type="ECO:0000313" key="2">
    <source>
        <dbReference type="Proteomes" id="UP001622594"/>
    </source>
</evidence>
<sequence>MNVVLGDRSRFAVEVGGPTAQLRRVDLWMAGKWLTRDDHTVFVPQFRSDVLDTATRLRSGGGSPLPFDGLSPVAAHRRLMLRAENDDETDADYELRSRFQALHWGPTTDNVTTHLFRDEDCLVITWEFWREKHLLAHPEHAGQVFMVEMSTHEFVMILENLVALLDGAPGAPYGP</sequence>
<dbReference type="EMBL" id="CP108188">
    <property type="protein sequence ID" value="WTR74835.1"/>
    <property type="molecule type" value="Genomic_DNA"/>
</dbReference>
<name>A0ABZ1LKH7_9ACTN</name>
<protein>
    <submittedName>
        <fullName evidence="1">Uncharacterized protein</fullName>
    </submittedName>
</protein>
<organism evidence="1 2">
    <name type="scientific">Streptomyces zaomyceticus</name>
    <dbReference type="NCBI Taxonomy" id="68286"/>
    <lineage>
        <taxon>Bacteria</taxon>
        <taxon>Bacillati</taxon>
        <taxon>Actinomycetota</taxon>
        <taxon>Actinomycetes</taxon>
        <taxon>Kitasatosporales</taxon>
        <taxon>Streptomycetaceae</taxon>
        <taxon>Streptomyces</taxon>
    </lineage>
</organism>
<accession>A0ABZ1LKH7</accession>
<dbReference type="RefSeq" id="WP_327159765.1">
    <property type="nucleotide sequence ID" value="NZ_CP108062.1"/>
</dbReference>
<reference evidence="1 2" key="1">
    <citation type="submission" date="2022-10" db="EMBL/GenBank/DDBJ databases">
        <title>The complete genomes of actinobacterial strains from the NBC collection.</title>
        <authorList>
            <person name="Joergensen T.S."/>
            <person name="Alvarez Arevalo M."/>
            <person name="Sterndorff E.B."/>
            <person name="Faurdal D."/>
            <person name="Vuksanovic O."/>
            <person name="Mourched A.-S."/>
            <person name="Charusanti P."/>
            <person name="Shaw S."/>
            <person name="Blin K."/>
            <person name="Weber T."/>
        </authorList>
    </citation>
    <scope>NUCLEOTIDE SEQUENCE [LARGE SCALE GENOMIC DNA]</scope>
    <source>
        <strain evidence="1 2">NBC_00123</strain>
    </source>
</reference>